<organism evidence="10 11">
    <name type="scientific">Prymnesium parvum</name>
    <name type="common">Toxic golden alga</name>
    <dbReference type="NCBI Taxonomy" id="97485"/>
    <lineage>
        <taxon>Eukaryota</taxon>
        <taxon>Haptista</taxon>
        <taxon>Haptophyta</taxon>
        <taxon>Prymnesiophyceae</taxon>
        <taxon>Prymnesiales</taxon>
        <taxon>Prymnesiaceae</taxon>
        <taxon>Prymnesium</taxon>
    </lineage>
</organism>
<name>A0AB34K2E3_PRYPA</name>
<accession>A0AB34K2E3</accession>
<dbReference type="InterPro" id="IPR036420">
    <property type="entry name" value="BRCT_dom_sf"/>
</dbReference>
<dbReference type="PANTHER" id="PTHR23081:SF36">
    <property type="entry name" value="RNA POLYMERASE II SUBUNIT A C-TERMINAL DOMAIN PHOSPHATASE"/>
    <property type="match status" value="1"/>
</dbReference>
<dbReference type="InterPro" id="IPR023214">
    <property type="entry name" value="HAD_sf"/>
</dbReference>
<evidence type="ECO:0000256" key="4">
    <source>
        <dbReference type="ARBA" id="ARBA00023242"/>
    </source>
</evidence>
<dbReference type="Pfam" id="PF12738">
    <property type="entry name" value="PTCB-BRCT"/>
    <property type="match status" value="1"/>
</dbReference>
<dbReference type="SUPFAM" id="SSF52113">
    <property type="entry name" value="BRCT domain"/>
    <property type="match status" value="1"/>
</dbReference>
<dbReference type="InterPro" id="IPR001357">
    <property type="entry name" value="BRCT_dom"/>
</dbReference>
<reference evidence="10 11" key="1">
    <citation type="journal article" date="2024" name="Science">
        <title>Giant polyketide synthase enzymes in the biosynthesis of giant marine polyether toxins.</title>
        <authorList>
            <person name="Fallon T.R."/>
            <person name="Shende V.V."/>
            <person name="Wierzbicki I.H."/>
            <person name="Pendleton A.L."/>
            <person name="Watervoot N.F."/>
            <person name="Auber R.P."/>
            <person name="Gonzalez D.J."/>
            <person name="Wisecaver J.H."/>
            <person name="Moore B.S."/>
        </authorList>
    </citation>
    <scope>NUCLEOTIDE SEQUENCE [LARGE SCALE GENOMIC DNA]</scope>
    <source>
        <strain evidence="10 11">12B1</strain>
    </source>
</reference>
<evidence type="ECO:0000313" key="10">
    <source>
        <dbReference type="EMBL" id="KAL1527412.1"/>
    </source>
</evidence>
<dbReference type="GO" id="GO:0008420">
    <property type="term" value="F:RNA polymerase II CTD heptapeptide repeat phosphatase activity"/>
    <property type="evidence" value="ECO:0007669"/>
    <property type="project" value="InterPro"/>
</dbReference>
<dbReference type="EMBL" id="JBGBPQ010000003">
    <property type="protein sequence ID" value="KAL1527412.1"/>
    <property type="molecule type" value="Genomic_DNA"/>
</dbReference>
<evidence type="ECO:0000256" key="5">
    <source>
        <dbReference type="ARBA" id="ARBA00047761"/>
    </source>
</evidence>
<dbReference type="PROSITE" id="PS50969">
    <property type="entry name" value="FCP1"/>
    <property type="match status" value="1"/>
</dbReference>
<dbReference type="GO" id="GO:0005634">
    <property type="term" value="C:nucleus"/>
    <property type="evidence" value="ECO:0007669"/>
    <property type="project" value="UniProtKB-SubCell"/>
</dbReference>
<gene>
    <name evidence="10" type="ORF">AB1Y20_016080</name>
</gene>
<dbReference type="SMART" id="SM00292">
    <property type="entry name" value="BRCT"/>
    <property type="match status" value="1"/>
</dbReference>
<sequence>MQALTIMHADDADEMDTQLEAEMEAALAESATPSPPNETSSTAAAPLEESTPPPSEHTRTDGSSAVGTRQKRPRPRQHASGAHEPVSPPLPPSAAPLPPWASASASDDDVGYMWGMNIVTGRMMEEDSSRAKPRHEETSAAAAPERKTLVQLSYGSYRGVQLSSSELRRIKAQECAQMLRQKKLVLVLDLDHTLLNSISLHELVDPKLQAALRERYEQGPPSQGREAAEEGDASPKENHAEAAGSAVSTEKAGGVEGEGDASEAAAGGRDPLLHFLADIHMWTKLRPSVHDFLRGAAEHFELYVYTMGTKAYAARMVTLLDPHGELGLKDADRVIGREDSTAGYMKGLDVVLGSDRTILILDDSPAVWPNEGSRLLVPRRYIFFPTPGGKHEQRGHLMSGTDEGEHDQLHHLLRVLREIHAHYFEHLLPTASPLHAADDCPNVSSSVSSVRRRVLAGQRLLFTHVIPLQQQGTPEAHAAGRLAIELGATIALDTSPEVTHVVAGADNTDKVKWAREKGIPVVSVEWLYSCGYLWAKVEEARYPISSQTAGAESRDFDQMRLLPPPQLWPQMADE</sequence>
<evidence type="ECO:0000256" key="1">
    <source>
        <dbReference type="ARBA" id="ARBA00004123"/>
    </source>
</evidence>
<protein>
    <recommendedName>
        <fullName evidence="2">protein-serine/threonine phosphatase</fullName>
        <ecNumber evidence="2">3.1.3.16</ecNumber>
    </recommendedName>
</protein>
<dbReference type="Gene3D" id="3.40.50.1000">
    <property type="entry name" value="HAD superfamily/HAD-like"/>
    <property type="match status" value="1"/>
</dbReference>
<dbReference type="PANTHER" id="PTHR23081">
    <property type="entry name" value="RNA POLYMERASE II CTD PHOSPHATASE"/>
    <property type="match status" value="1"/>
</dbReference>
<feature type="compositionally biased region" description="Pro residues" evidence="7">
    <location>
        <begin position="86"/>
        <end position="99"/>
    </location>
</feature>
<comment type="catalytic activity">
    <reaction evidence="6">
        <text>O-phospho-L-threonyl-[protein] + H2O = L-threonyl-[protein] + phosphate</text>
        <dbReference type="Rhea" id="RHEA:47004"/>
        <dbReference type="Rhea" id="RHEA-COMP:11060"/>
        <dbReference type="Rhea" id="RHEA-COMP:11605"/>
        <dbReference type="ChEBI" id="CHEBI:15377"/>
        <dbReference type="ChEBI" id="CHEBI:30013"/>
        <dbReference type="ChEBI" id="CHEBI:43474"/>
        <dbReference type="ChEBI" id="CHEBI:61977"/>
        <dbReference type="EC" id="3.1.3.16"/>
    </reaction>
</comment>
<dbReference type="Gene3D" id="3.40.50.10190">
    <property type="entry name" value="BRCT domain"/>
    <property type="match status" value="1"/>
</dbReference>
<evidence type="ECO:0000256" key="3">
    <source>
        <dbReference type="ARBA" id="ARBA00022801"/>
    </source>
</evidence>
<dbReference type="EC" id="3.1.3.16" evidence="2"/>
<proteinExistence type="predicted"/>
<dbReference type="SMART" id="SM00577">
    <property type="entry name" value="CPDc"/>
    <property type="match status" value="1"/>
</dbReference>
<evidence type="ECO:0000256" key="2">
    <source>
        <dbReference type="ARBA" id="ARBA00013081"/>
    </source>
</evidence>
<dbReference type="InterPro" id="IPR004274">
    <property type="entry name" value="FCP1_dom"/>
</dbReference>
<feature type="domain" description="FCP1 homology" evidence="9">
    <location>
        <begin position="179"/>
        <end position="404"/>
    </location>
</feature>
<evidence type="ECO:0000259" key="8">
    <source>
        <dbReference type="PROSITE" id="PS50172"/>
    </source>
</evidence>
<dbReference type="AlphaFoldDB" id="A0AB34K2E3"/>
<dbReference type="Pfam" id="PF03031">
    <property type="entry name" value="NIF"/>
    <property type="match status" value="1"/>
</dbReference>
<evidence type="ECO:0000259" key="9">
    <source>
        <dbReference type="PROSITE" id="PS50969"/>
    </source>
</evidence>
<dbReference type="CDD" id="cd07521">
    <property type="entry name" value="HAD_FCP1-like"/>
    <property type="match status" value="1"/>
</dbReference>
<feature type="compositionally biased region" description="Acidic residues" evidence="7">
    <location>
        <begin position="11"/>
        <end position="23"/>
    </location>
</feature>
<keyword evidence="4" id="KW-0539">Nucleus</keyword>
<keyword evidence="3" id="KW-0378">Hydrolase</keyword>
<dbReference type="InterPro" id="IPR039189">
    <property type="entry name" value="Fcp1"/>
</dbReference>
<dbReference type="InterPro" id="IPR036412">
    <property type="entry name" value="HAD-like_sf"/>
</dbReference>
<evidence type="ECO:0000256" key="7">
    <source>
        <dbReference type="SAM" id="MobiDB-lite"/>
    </source>
</evidence>
<comment type="caution">
    <text evidence="10">The sequence shown here is derived from an EMBL/GenBank/DDBJ whole genome shotgun (WGS) entry which is preliminary data.</text>
</comment>
<feature type="domain" description="BRCT" evidence="8">
    <location>
        <begin position="450"/>
        <end position="544"/>
    </location>
</feature>
<evidence type="ECO:0000256" key="6">
    <source>
        <dbReference type="ARBA" id="ARBA00048336"/>
    </source>
</evidence>
<dbReference type="CDD" id="cd17729">
    <property type="entry name" value="BRCT_CTDP1"/>
    <property type="match status" value="1"/>
</dbReference>
<dbReference type="Proteomes" id="UP001515480">
    <property type="component" value="Unassembled WGS sequence"/>
</dbReference>
<keyword evidence="11" id="KW-1185">Reference proteome</keyword>
<comment type="catalytic activity">
    <reaction evidence="5">
        <text>O-phospho-L-seryl-[protein] + H2O = L-seryl-[protein] + phosphate</text>
        <dbReference type="Rhea" id="RHEA:20629"/>
        <dbReference type="Rhea" id="RHEA-COMP:9863"/>
        <dbReference type="Rhea" id="RHEA-COMP:11604"/>
        <dbReference type="ChEBI" id="CHEBI:15377"/>
        <dbReference type="ChEBI" id="CHEBI:29999"/>
        <dbReference type="ChEBI" id="CHEBI:43474"/>
        <dbReference type="ChEBI" id="CHEBI:83421"/>
        <dbReference type="EC" id="3.1.3.16"/>
    </reaction>
</comment>
<feature type="region of interest" description="Disordered" evidence="7">
    <location>
        <begin position="1"/>
        <end position="106"/>
    </location>
</feature>
<evidence type="ECO:0000313" key="11">
    <source>
        <dbReference type="Proteomes" id="UP001515480"/>
    </source>
</evidence>
<feature type="region of interest" description="Disordered" evidence="7">
    <location>
        <begin position="124"/>
        <end position="143"/>
    </location>
</feature>
<comment type="subcellular location">
    <subcellularLocation>
        <location evidence="1">Nucleus</location>
    </subcellularLocation>
</comment>
<feature type="region of interest" description="Disordered" evidence="7">
    <location>
        <begin position="216"/>
        <end position="265"/>
    </location>
</feature>
<dbReference type="PROSITE" id="PS50172">
    <property type="entry name" value="BRCT"/>
    <property type="match status" value="1"/>
</dbReference>
<dbReference type="SUPFAM" id="SSF56784">
    <property type="entry name" value="HAD-like"/>
    <property type="match status" value="1"/>
</dbReference>